<evidence type="ECO:0000256" key="1">
    <source>
        <dbReference type="PROSITE-ProRule" id="PRU01263"/>
    </source>
</evidence>
<keyword evidence="5" id="KW-1185">Reference proteome</keyword>
<comment type="caution">
    <text evidence="4">The sequence shown here is derived from an EMBL/GenBank/DDBJ whole genome shotgun (WGS) entry which is preliminary data.</text>
</comment>
<feature type="binding site" evidence="1">
    <location>
        <position position="8"/>
    </location>
    <ligand>
        <name>Zn(2+)</name>
        <dbReference type="ChEBI" id="CHEBI:29105"/>
    </ligand>
</feature>
<evidence type="ECO:0000256" key="2">
    <source>
        <dbReference type="SAM" id="MobiDB-lite"/>
    </source>
</evidence>
<feature type="binding site" evidence="1">
    <location>
        <position position="51"/>
    </location>
    <ligand>
        <name>Zn(2+)</name>
        <dbReference type="ChEBI" id="CHEBI:29105"/>
    </ligand>
</feature>
<feature type="compositionally biased region" description="Polar residues" evidence="2">
    <location>
        <begin position="530"/>
        <end position="540"/>
    </location>
</feature>
<name>A0A2J7Q9C4_9NEOP</name>
<feature type="compositionally biased region" description="Basic and acidic residues" evidence="2">
    <location>
        <begin position="223"/>
        <end position="238"/>
    </location>
</feature>
<feature type="region of interest" description="Disordered" evidence="2">
    <location>
        <begin position="312"/>
        <end position="340"/>
    </location>
</feature>
<evidence type="ECO:0000259" key="3">
    <source>
        <dbReference type="PROSITE" id="PS51915"/>
    </source>
</evidence>
<feature type="region of interest" description="Disordered" evidence="2">
    <location>
        <begin position="104"/>
        <end position="126"/>
    </location>
</feature>
<keyword evidence="1" id="KW-0863">Zinc-finger</keyword>
<organism evidence="4 5">
    <name type="scientific">Cryptotermes secundus</name>
    <dbReference type="NCBI Taxonomy" id="105785"/>
    <lineage>
        <taxon>Eukaryota</taxon>
        <taxon>Metazoa</taxon>
        <taxon>Ecdysozoa</taxon>
        <taxon>Arthropoda</taxon>
        <taxon>Hexapoda</taxon>
        <taxon>Insecta</taxon>
        <taxon>Pterygota</taxon>
        <taxon>Neoptera</taxon>
        <taxon>Polyneoptera</taxon>
        <taxon>Dictyoptera</taxon>
        <taxon>Blattodea</taxon>
        <taxon>Blattoidea</taxon>
        <taxon>Termitoidae</taxon>
        <taxon>Kalotermitidae</taxon>
        <taxon>Cryptotermitinae</taxon>
        <taxon>Cryptotermes</taxon>
    </lineage>
</organism>
<dbReference type="STRING" id="105785.A0A2J7Q9C4"/>
<dbReference type="InterPro" id="IPR036236">
    <property type="entry name" value="Znf_C2H2_sf"/>
</dbReference>
<dbReference type="Gene3D" id="3.40.1800.20">
    <property type="match status" value="1"/>
</dbReference>
<dbReference type="AlphaFoldDB" id="A0A2J7Q9C4"/>
<dbReference type="Pfam" id="PF07776">
    <property type="entry name" value="zf-AD"/>
    <property type="match status" value="1"/>
</dbReference>
<dbReference type="SMART" id="SM00355">
    <property type="entry name" value="ZnF_C2H2"/>
    <property type="match status" value="2"/>
</dbReference>
<feature type="region of interest" description="Disordered" evidence="2">
    <location>
        <begin position="198"/>
        <end position="297"/>
    </location>
</feature>
<feature type="compositionally biased region" description="Basic and acidic residues" evidence="2">
    <location>
        <begin position="518"/>
        <end position="528"/>
    </location>
</feature>
<dbReference type="SMART" id="SM00868">
    <property type="entry name" value="zf-AD"/>
    <property type="match status" value="1"/>
</dbReference>
<dbReference type="InterPro" id="IPR012934">
    <property type="entry name" value="Znf_AD"/>
</dbReference>
<feature type="binding site" evidence="1">
    <location>
        <position position="11"/>
    </location>
    <ligand>
        <name>Zn(2+)</name>
        <dbReference type="ChEBI" id="CHEBI:29105"/>
    </ligand>
</feature>
<feature type="region of interest" description="Disordered" evidence="2">
    <location>
        <begin position="511"/>
        <end position="540"/>
    </location>
</feature>
<dbReference type="InParanoid" id="A0A2J7Q9C4"/>
<proteinExistence type="predicted"/>
<protein>
    <recommendedName>
        <fullName evidence="3">ZAD domain-containing protein</fullName>
    </recommendedName>
</protein>
<keyword evidence="1" id="KW-0862">Zinc</keyword>
<gene>
    <name evidence="4" type="ORF">B7P43_G01994</name>
</gene>
<dbReference type="GO" id="GO:0005634">
    <property type="term" value="C:nucleus"/>
    <property type="evidence" value="ECO:0007669"/>
    <property type="project" value="InterPro"/>
</dbReference>
<dbReference type="SUPFAM" id="SSF57667">
    <property type="entry name" value="beta-beta-alpha zinc fingers"/>
    <property type="match status" value="1"/>
</dbReference>
<evidence type="ECO:0000313" key="5">
    <source>
        <dbReference type="Proteomes" id="UP000235965"/>
    </source>
</evidence>
<dbReference type="InterPro" id="IPR013087">
    <property type="entry name" value="Znf_C2H2_type"/>
</dbReference>
<feature type="compositionally biased region" description="Basic and acidic residues" evidence="2">
    <location>
        <begin position="277"/>
        <end position="288"/>
    </location>
</feature>
<evidence type="ECO:0000313" key="4">
    <source>
        <dbReference type="EMBL" id="PNF25180.1"/>
    </source>
</evidence>
<feature type="domain" description="ZAD" evidence="3">
    <location>
        <begin position="6"/>
        <end position="78"/>
    </location>
</feature>
<feature type="compositionally biased region" description="Basic residues" evidence="2">
    <location>
        <begin position="248"/>
        <end position="261"/>
    </location>
</feature>
<feature type="compositionally biased region" description="Basic and acidic residues" evidence="2">
    <location>
        <begin position="437"/>
        <end position="466"/>
    </location>
</feature>
<accession>A0A2J7Q9C4</accession>
<feature type="region of interest" description="Disordered" evidence="2">
    <location>
        <begin position="430"/>
        <end position="479"/>
    </location>
</feature>
<dbReference type="PROSITE" id="PS00028">
    <property type="entry name" value="ZINC_FINGER_C2H2_1"/>
    <property type="match status" value="1"/>
</dbReference>
<reference evidence="4 5" key="1">
    <citation type="submission" date="2017-12" db="EMBL/GenBank/DDBJ databases">
        <title>Hemimetabolous genomes reveal molecular basis of termite eusociality.</title>
        <authorList>
            <person name="Harrison M.C."/>
            <person name="Jongepier E."/>
            <person name="Robertson H.M."/>
            <person name="Arning N."/>
            <person name="Bitard-Feildel T."/>
            <person name="Chao H."/>
            <person name="Childers C.P."/>
            <person name="Dinh H."/>
            <person name="Doddapaneni H."/>
            <person name="Dugan S."/>
            <person name="Gowin J."/>
            <person name="Greiner C."/>
            <person name="Han Y."/>
            <person name="Hu H."/>
            <person name="Hughes D.S.T."/>
            <person name="Huylmans A.-K."/>
            <person name="Kemena C."/>
            <person name="Kremer L.P.M."/>
            <person name="Lee S.L."/>
            <person name="Lopez-Ezquerra A."/>
            <person name="Mallet L."/>
            <person name="Monroy-Kuhn J.M."/>
            <person name="Moser A."/>
            <person name="Murali S.C."/>
            <person name="Muzny D.M."/>
            <person name="Otani S."/>
            <person name="Piulachs M.-D."/>
            <person name="Poelchau M."/>
            <person name="Qu J."/>
            <person name="Schaub F."/>
            <person name="Wada-Katsumata A."/>
            <person name="Worley K.C."/>
            <person name="Xie Q."/>
            <person name="Ylla G."/>
            <person name="Poulsen M."/>
            <person name="Gibbs R.A."/>
            <person name="Schal C."/>
            <person name="Richards S."/>
            <person name="Belles X."/>
            <person name="Korb J."/>
            <person name="Bornberg-Bauer E."/>
        </authorList>
    </citation>
    <scope>NUCLEOTIDE SEQUENCE [LARGE SCALE GENOMIC DNA]</scope>
    <source>
        <tissue evidence="4">Whole body</tissue>
    </source>
</reference>
<dbReference type="GO" id="GO:0008270">
    <property type="term" value="F:zinc ion binding"/>
    <property type="evidence" value="ECO:0007669"/>
    <property type="project" value="UniProtKB-UniRule"/>
</dbReference>
<dbReference type="OrthoDB" id="8197726at2759"/>
<feature type="binding site" evidence="1">
    <location>
        <position position="54"/>
    </location>
    <ligand>
        <name>Zn(2+)</name>
        <dbReference type="ChEBI" id="CHEBI:29105"/>
    </ligand>
</feature>
<dbReference type="Proteomes" id="UP000235965">
    <property type="component" value="Unassembled WGS sequence"/>
</dbReference>
<dbReference type="PROSITE" id="PS51915">
    <property type="entry name" value="ZAD"/>
    <property type="match status" value="1"/>
</dbReference>
<dbReference type="EMBL" id="NEVH01016943">
    <property type="protein sequence ID" value="PNF25180.1"/>
    <property type="molecule type" value="Genomic_DNA"/>
</dbReference>
<sequence length="597" mass="66074">MSNMDTICRLCGTSEGLKLKIFDTEMDHVSKIHQLLPIMVHERDPWTKLICHRCAYKLQEFYDFRELCVKTDTYLKIQVSWEPQTPATSVTSQHVPVNPTNVEIKQERPNMPSSTSPPPPLLSPELPLTLQPLQPLPSTPPVPPIVKLSQDISATNPVPNNLYTNVHAENLQHTSAASPANIVFLNSEQGEYFLPEGSEAATSDTSTDDHDAGFPDLGVSEKMAPDTKTETSRTESRKRNNSSGSVQKSKKRKKTQNHFRSPHNNQVNGFRTVMSEDSNKERSAEYRKPGPKCHVRAQQASISDMLNLRSEAKEPEQENKVKHKSGPKSQVAGNNDNLDSDNSDVEFVLYKPPNSFLDVIDLTDAVDKSVEGENGNDPKEALVPHVVMTKIPGMCNIYTCSFCEGSFTSARSANRHMCKVNRLFSVSPTEVELGGKNPEEKTLGEEASKNKVPEEMTSEDKTEGKGTSEGQAEGQNTTEKNVLEYAKGSSDGSTLNEHTFSASSKLLSELQRVTSETKSAETGHKDNGSEVDTSSASSGSHICDICGVRCTRLVALASHKDRHLYSMNEYEEDSCDNVLFNVRKKKKRTLKTVTESE</sequence>
<dbReference type="SUPFAM" id="SSF57716">
    <property type="entry name" value="Glucocorticoid receptor-like (DNA-binding domain)"/>
    <property type="match status" value="1"/>
</dbReference>
<feature type="compositionally biased region" description="Polar residues" evidence="2">
    <location>
        <begin position="468"/>
        <end position="479"/>
    </location>
</feature>
<keyword evidence="1" id="KW-0479">Metal-binding</keyword>